<keyword evidence="3 8" id="KW-0732">Signal</keyword>
<dbReference type="Proteomes" id="UP000019225">
    <property type="component" value="Chromosome"/>
</dbReference>
<dbReference type="InterPro" id="IPR043504">
    <property type="entry name" value="Peptidase_S1_PA_chymotrypsin"/>
</dbReference>
<feature type="domain" description="Peptidase S1A alpha-lytic prodomain" evidence="10">
    <location>
        <begin position="123"/>
        <end position="162"/>
    </location>
</feature>
<dbReference type="GO" id="GO:0004252">
    <property type="term" value="F:serine-type endopeptidase activity"/>
    <property type="evidence" value="ECO:0007669"/>
    <property type="project" value="InterPro"/>
</dbReference>
<name>W5W0P2_9PSEU</name>
<dbReference type="SUPFAM" id="SSF49313">
    <property type="entry name" value="Cadherin-like"/>
    <property type="match status" value="1"/>
</dbReference>
<evidence type="ECO:0000256" key="6">
    <source>
        <dbReference type="ARBA" id="ARBA00023145"/>
    </source>
</evidence>
<dbReference type="RefSeq" id="WP_025354646.1">
    <property type="nucleotide sequence ID" value="NZ_CP007155.1"/>
</dbReference>
<dbReference type="eggNOG" id="COG0265">
    <property type="taxonomic scope" value="Bacteria"/>
</dbReference>
<dbReference type="Gene3D" id="2.60.40.10">
    <property type="entry name" value="Immunoglobulins"/>
    <property type="match status" value="1"/>
</dbReference>
<keyword evidence="7" id="KW-1015">Disulfide bond</keyword>
<keyword evidence="5" id="KW-0720">Serine protease</keyword>
<accession>W5W0P2</accession>
<gene>
    <name evidence="11" type="ORF">KALB_1029</name>
</gene>
<comment type="similarity">
    <text evidence="1">Belongs to the peptidase S1 family.</text>
</comment>
<evidence type="ECO:0000259" key="10">
    <source>
        <dbReference type="Pfam" id="PF02983"/>
    </source>
</evidence>
<protein>
    <recommendedName>
        <fullName evidence="13">Streptogrisin C</fullName>
    </recommendedName>
</protein>
<dbReference type="Gene3D" id="2.40.10.10">
    <property type="entry name" value="Trypsin-like serine proteases"/>
    <property type="match status" value="2"/>
</dbReference>
<evidence type="ECO:0000256" key="5">
    <source>
        <dbReference type="ARBA" id="ARBA00022825"/>
    </source>
</evidence>
<dbReference type="STRING" id="1449976.KALB_1029"/>
<dbReference type="eggNOG" id="COG4934">
    <property type="taxonomic scope" value="Bacteria"/>
</dbReference>
<dbReference type="HOGENOM" id="CLU_030648_2_1_11"/>
<dbReference type="CDD" id="cd21112">
    <property type="entry name" value="alphaLP-like"/>
    <property type="match status" value="1"/>
</dbReference>
<dbReference type="InterPro" id="IPR004236">
    <property type="entry name" value="Pept_S1_alpha_lytic"/>
</dbReference>
<dbReference type="GO" id="GO:0006508">
    <property type="term" value="P:proteolysis"/>
    <property type="evidence" value="ECO:0007669"/>
    <property type="project" value="UniProtKB-KW"/>
</dbReference>
<dbReference type="PROSITE" id="PS00135">
    <property type="entry name" value="TRYPSIN_SER"/>
    <property type="match status" value="1"/>
</dbReference>
<keyword evidence="12" id="KW-1185">Reference proteome</keyword>
<evidence type="ECO:0000256" key="3">
    <source>
        <dbReference type="ARBA" id="ARBA00022729"/>
    </source>
</evidence>
<dbReference type="Gene3D" id="3.30.300.50">
    <property type="match status" value="2"/>
</dbReference>
<dbReference type="GO" id="GO:0005975">
    <property type="term" value="P:carbohydrate metabolic process"/>
    <property type="evidence" value="ECO:0007669"/>
    <property type="project" value="UniProtKB-ARBA"/>
</dbReference>
<dbReference type="Pfam" id="PF02983">
    <property type="entry name" value="Pro_Al_protease"/>
    <property type="match status" value="1"/>
</dbReference>
<evidence type="ECO:0000256" key="1">
    <source>
        <dbReference type="ARBA" id="ARBA00007664"/>
    </source>
</evidence>
<dbReference type="InterPro" id="IPR009003">
    <property type="entry name" value="Peptidase_S1_PA"/>
</dbReference>
<feature type="signal peptide" evidence="8">
    <location>
        <begin position="1"/>
        <end position="23"/>
    </location>
</feature>
<evidence type="ECO:0000313" key="11">
    <source>
        <dbReference type="EMBL" id="AHH94402.1"/>
    </source>
</evidence>
<dbReference type="SUPFAM" id="SSF50494">
    <property type="entry name" value="Trypsin-like serine proteases"/>
    <property type="match status" value="1"/>
</dbReference>
<dbReference type="KEGG" id="kal:KALB_1029"/>
<evidence type="ECO:0000313" key="12">
    <source>
        <dbReference type="Proteomes" id="UP000019225"/>
    </source>
</evidence>
<evidence type="ECO:0000256" key="4">
    <source>
        <dbReference type="ARBA" id="ARBA00022801"/>
    </source>
</evidence>
<dbReference type="InterPro" id="IPR013783">
    <property type="entry name" value="Ig-like_fold"/>
</dbReference>
<evidence type="ECO:0000259" key="9">
    <source>
        <dbReference type="Pfam" id="PF00089"/>
    </source>
</evidence>
<dbReference type="InterPro" id="IPR035070">
    <property type="entry name" value="Streptogrisin_prodomain"/>
</dbReference>
<dbReference type="PROSITE" id="PS00134">
    <property type="entry name" value="TRYPSIN_HIS"/>
    <property type="match status" value="1"/>
</dbReference>
<keyword evidence="2" id="KW-0645">Protease</keyword>
<proteinExistence type="inferred from homology"/>
<dbReference type="GO" id="GO:0005576">
    <property type="term" value="C:extracellular region"/>
    <property type="evidence" value="ECO:0007669"/>
    <property type="project" value="InterPro"/>
</dbReference>
<dbReference type="PATRIC" id="fig|1449976.3.peg.1032"/>
<dbReference type="GO" id="GO:0016020">
    <property type="term" value="C:membrane"/>
    <property type="evidence" value="ECO:0007669"/>
    <property type="project" value="InterPro"/>
</dbReference>
<dbReference type="InterPro" id="IPR001254">
    <property type="entry name" value="Trypsin_dom"/>
</dbReference>
<sequence length="497" mass="49905">MKTPSRAHLLAAGGLVTALAAAAALIPAFSAASTSEHPVASPGMLAAMRRDLGLTAEQASSRLTQEDAAQAVARQVRQELGAVQAGYWFDAASGKLAVAVTDQASADRAAALGATPKLVKRGKAELDRLASSVSALTGSGITSWGVDPASNTLVVSVNSATVTQSVLGELGALGEGVRVVRQNSAPRQQSGTVTGGNPWWPGSESNCSIAFAATTSDGARHFLTAGHCTNDANQPAYGASGQQNRIGTSNVGGNHSVNAREGDFGLVDVDQSGWNLSATVNAWGSGDVTVSGSAEGVVGQSICHSGNTTHWQCGTITKVNESVDYGNGLIIDGLSETNACSNGGDSGGSYVSGDKAVGIHSGGGAVCGQANPDTIFQPVNEALSKWGLTLVTGGGNPPTTTTTTPNPPTGKVTFSNPGNQWGFRGSSVFPLQLKATASDGGALTYSATGLPPGLVISASGRISGTPSSSGTFPVTARATESTGVSGTTSFTYQVYGF</sequence>
<dbReference type="InterPro" id="IPR018114">
    <property type="entry name" value="TRYPSIN_HIS"/>
</dbReference>
<reference evidence="11 12" key="1">
    <citation type="journal article" date="2014" name="BMC Genomics">
        <title>Complete genome sequence of producer of the glycopeptide antibiotic Aculeximycin Kutzneria albida DSM 43870T, a representative of minor genus of Pseudonocardiaceae.</title>
        <authorList>
            <person name="Rebets Y."/>
            <person name="Tokovenko B."/>
            <person name="Lushchyk I."/>
            <person name="Ruckert C."/>
            <person name="Zaburannyi N."/>
            <person name="Bechthold A."/>
            <person name="Kalinowski J."/>
            <person name="Luzhetskyy A."/>
        </authorList>
    </citation>
    <scope>NUCLEOTIDE SEQUENCE [LARGE SCALE GENOMIC DNA]</scope>
    <source>
        <strain evidence="11">DSM 43870</strain>
    </source>
</reference>
<dbReference type="PROSITE" id="PS51318">
    <property type="entry name" value="TAT"/>
    <property type="match status" value="1"/>
</dbReference>
<dbReference type="InterPro" id="IPR015919">
    <property type="entry name" value="Cadherin-like_sf"/>
</dbReference>
<dbReference type="PRINTS" id="PR00861">
    <property type="entry name" value="ALYTICPTASE"/>
</dbReference>
<organism evidence="11 12">
    <name type="scientific">Kutzneria albida DSM 43870</name>
    <dbReference type="NCBI Taxonomy" id="1449976"/>
    <lineage>
        <taxon>Bacteria</taxon>
        <taxon>Bacillati</taxon>
        <taxon>Actinomycetota</taxon>
        <taxon>Actinomycetes</taxon>
        <taxon>Pseudonocardiales</taxon>
        <taxon>Pseudonocardiaceae</taxon>
        <taxon>Kutzneria</taxon>
    </lineage>
</organism>
<dbReference type="InterPro" id="IPR033116">
    <property type="entry name" value="TRYPSIN_SER"/>
</dbReference>
<dbReference type="InterPro" id="IPR006311">
    <property type="entry name" value="TAT_signal"/>
</dbReference>
<keyword evidence="6" id="KW-0865">Zymogen</keyword>
<dbReference type="AlphaFoldDB" id="W5W0P2"/>
<evidence type="ECO:0000256" key="2">
    <source>
        <dbReference type="ARBA" id="ARBA00022670"/>
    </source>
</evidence>
<dbReference type="InterPro" id="IPR001316">
    <property type="entry name" value="Pept_S1A_streptogrisin"/>
</dbReference>
<keyword evidence="4" id="KW-0378">Hydrolase</keyword>
<evidence type="ECO:0000256" key="8">
    <source>
        <dbReference type="SAM" id="SignalP"/>
    </source>
</evidence>
<dbReference type="Pfam" id="PF00089">
    <property type="entry name" value="Trypsin"/>
    <property type="match status" value="1"/>
</dbReference>
<evidence type="ECO:0000256" key="7">
    <source>
        <dbReference type="ARBA" id="ARBA00023157"/>
    </source>
</evidence>
<dbReference type="GO" id="GO:0005509">
    <property type="term" value="F:calcium ion binding"/>
    <property type="evidence" value="ECO:0007669"/>
    <property type="project" value="InterPro"/>
</dbReference>
<feature type="domain" description="Peptidase S1" evidence="9">
    <location>
        <begin position="219"/>
        <end position="383"/>
    </location>
</feature>
<evidence type="ECO:0008006" key="13">
    <source>
        <dbReference type="Google" id="ProtNLM"/>
    </source>
</evidence>
<dbReference type="EMBL" id="CP007155">
    <property type="protein sequence ID" value="AHH94402.1"/>
    <property type="molecule type" value="Genomic_DNA"/>
</dbReference>
<feature type="chain" id="PRO_5038674575" description="Streptogrisin C" evidence="8">
    <location>
        <begin position="24"/>
        <end position="497"/>
    </location>
</feature>
<dbReference type="Pfam" id="PF05345">
    <property type="entry name" value="He_PIG"/>
    <property type="match status" value="1"/>
</dbReference>